<reference evidence="2" key="1">
    <citation type="journal article" date="2015" name="Nature">
        <title>Complex archaea that bridge the gap between prokaryotes and eukaryotes.</title>
        <authorList>
            <person name="Spang A."/>
            <person name="Saw J.H."/>
            <person name="Jorgensen S.L."/>
            <person name="Zaremba-Niedzwiedzka K."/>
            <person name="Martijn J."/>
            <person name="Lind A.E."/>
            <person name="van Eijk R."/>
            <person name="Schleper C."/>
            <person name="Guy L."/>
            <person name="Ettema T.J."/>
        </authorList>
    </citation>
    <scope>NUCLEOTIDE SEQUENCE</scope>
</reference>
<accession>A0A0F9QEU3</accession>
<sequence length="137" mass="14918">MIRELRPKMVEFLFDRAVTGPAVAVGERGEVKMIPEKVARKLAAQSYGRLTSEVVTEEDIEGKPDDPKALSDNIVARLESMGFVRNPESVKPVKEKNDGTGDKPDSRPDIQGGDGDKTSTVRNRKRRKGMGASAPGP</sequence>
<dbReference type="AlphaFoldDB" id="A0A0F9QEU3"/>
<protein>
    <submittedName>
        <fullName evidence="2">Uncharacterized protein</fullName>
    </submittedName>
</protein>
<comment type="caution">
    <text evidence="2">The sequence shown here is derived from an EMBL/GenBank/DDBJ whole genome shotgun (WGS) entry which is preliminary data.</text>
</comment>
<gene>
    <name evidence="2" type="ORF">LCGC14_0727040</name>
</gene>
<feature type="region of interest" description="Disordered" evidence="1">
    <location>
        <begin position="81"/>
        <end position="137"/>
    </location>
</feature>
<dbReference type="EMBL" id="LAZR01001670">
    <property type="protein sequence ID" value="KKN41054.1"/>
    <property type="molecule type" value="Genomic_DNA"/>
</dbReference>
<organism evidence="2">
    <name type="scientific">marine sediment metagenome</name>
    <dbReference type="NCBI Taxonomy" id="412755"/>
    <lineage>
        <taxon>unclassified sequences</taxon>
        <taxon>metagenomes</taxon>
        <taxon>ecological metagenomes</taxon>
    </lineage>
</organism>
<evidence type="ECO:0000256" key="1">
    <source>
        <dbReference type="SAM" id="MobiDB-lite"/>
    </source>
</evidence>
<evidence type="ECO:0000313" key="2">
    <source>
        <dbReference type="EMBL" id="KKN41054.1"/>
    </source>
</evidence>
<name>A0A0F9QEU3_9ZZZZ</name>
<proteinExistence type="predicted"/>
<feature type="compositionally biased region" description="Basic and acidic residues" evidence="1">
    <location>
        <begin position="91"/>
        <end position="119"/>
    </location>
</feature>